<dbReference type="RefSeq" id="WP_144908585.1">
    <property type="nucleotide sequence ID" value="NZ_VLLI01000001.1"/>
</dbReference>
<feature type="transmembrane region" description="Helical" evidence="6">
    <location>
        <begin position="722"/>
        <end position="741"/>
    </location>
</feature>
<dbReference type="PANTHER" id="PTHR30572:SF18">
    <property type="entry name" value="ABC-TYPE MACROLIDE FAMILY EXPORT SYSTEM PERMEASE COMPONENT 2"/>
    <property type="match status" value="1"/>
</dbReference>
<dbReference type="EMBL" id="VLLI01000001">
    <property type="protein sequence ID" value="TWJ04397.1"/>
    <property type="molecule type" value="Genomic_DNA"/>
</dbReference>
<comment type="subcellular location">
    <subcellularLocation>
        <location evidence="1">Cell membrane</location>
        <topology evidence="1">Multi-pass membrane protein</topology>
    </subcellularLocation>
</comment>
<dbReference type="InterPro" id="IPR050250">
    <property type="entry name" value="Macrolide_Exporter_MacB"/>
</dbReference>
<feature type="transmembrane region" description="Helical" evidence="6">
    <location>
        <begin position="426"/>
        <end position="446"/>
    </location>
</feature>
<dbReference type="InterPro" id="IPR003838">
    <property type="entry name" value="ABC3_permease_C"/>
</dbReference>
<feature type="domain" description="ABC3 transporter permease C-terminal" evidence="7">
    <location>
        <begin position="673"/>
        <end position="782"/>
    </location>
</feature>
<accession>A0A562UG84</accession>
<feature type="domain" description="MacB-like periplasmic core" evidence="8">
    <location>
        <begin position="436"/>
        <end position="636"/>
    </location>
</feature>
<organism evidence="9 10">
    <name type="scientific">Mucilaginibacter frigoritolerans</name>
    <dbReference type="NCBI Taxonomy" id="652788"/>
    <lineage>
        <taxon>Bacteria</taxon>
        <taxon>Pseudomonadati</taxon>
        <taxon>Bacteroidota</taxon>
        <taxon>Sphingobacteriia</taxon>
        <taxon>Sphingobacteriales</taxon>
        <taxon>Sphingobacteriaceae</taxon>
        <taxon>Mucilaginibacter</taxon>
    </lineage>
</organism>
<keyword evidence="2" id="KW-1003">Cell membrane</keyword>
<evidence type="ECO:0000256" key="6">
    <source>
        <dbReference type="SAM" id="Phobius"/>
    </source>
</evidence>
<protein>
    <submittedName>
        <fullName evidence="9">ABC-type antimicrobial peptide transport system permease subunit</fullName>
    </submittedName>
</protein>
<evidence type="ECO:0000259" key="8">
    <source>
        <dbReference type="Pfam" id="PF12704"/>
    </source>
</evidence>
<keyword evidence="4 6" id="KW-1133">Transmembrane helix</keyword>
<dbReference type="PANTHER" id="PTHR30572">
    <property type="entry name" value="MEMBRANE COMPONENT OF TRANSPORTER-RELATED"/>
    <property type="match status" value="1"/>
</dbReference>
<feature type="transmembrane region" description="Helical" evidence="6">
    <location>
        <begin position="377"/>
        <end position="394"/>
    </location>
</feature>
<dbReference type="GO" id="GO:0022857">
    <property type="term" value="F:transmembrane transporter activity"/>
    <property type="evidence" value="ECO:0007669"/>
    <property type="project" value="TreeGrafter"/>
</dbReference>
<dbReference type="Pfam" id="PF02687">
    <property type="entry name" value="FtsX"/>
    <property type="match status" value="2"/>
</dbReference>
<feature type="transmembrane region" description="Helical" evidence="6">
    <location>
        <begin position="21"/>
        <end position="43"/>
    </location>
</feature>
<feature type="transmembrane region" description="Helical" evidence="6">
    <location>
        <begin position="753"/>
        <end position="774"/>
    </location>
</feature>
<dbReference type="AlphaFoldDB" id="A0A562UG84"/>
<dbReference type="Pfam" id="PF12704">
    <property type="entry name" value="MacB_PCD"/>
    <property type="match status" value="2"/>
</dbReference>
<evidence type="ECO:0000256" key="2">
    <source>
        <dbReference type="ARBA" id="ARBA00022475"/>
    </source>
</evidence>
<evidence type="ECO:0000259" key="7">
    <source>
        <dbReference type="Pfam" id="PF02687"/>
    </source>
</evidence>
<sequence length="793" mass="87679">MIKNYLKIAWRNIINNKVYSALNIIGLATGMAVALLIALWVNYQYSYDQFLPNNGRLYQVMRNFNSNGDTLTFSSTSLKLADALRNNIPEFDHVAETDGQGAHGLMVGNKKFYLYGIQVGGDFLKMFPYPFISGNANVALKDPFSIVLTESTAKALFGSTDVINKVVRVDNRDNLKVTGVINDLPANSTFQFKYVIPFSYYEATQGYVKRARTGSFGNNSFAIYTELKPGTSFAAVSAKIQNIEKGETNNLNAINSNVILYPMLKWHLYNDFKNGKAISGFIDYVRIFTLIGTLVLLIACINFINLSTARSEKRAREVGVRKAIGSRRNDLIFQFLIESALITFIAFLFSVLFVQLALPAFNSLTGTVISIPYGSPVFWIVMTACVLFTALLAGSRPAFYLSSFNPVKVLKGTIQGGKSATISRKILVVTQFSCSIALIISTVIIYRQIQYAKDRPIGYQISRLMTTEVNSDLAHNYDALRHDLLQSGVVTAITTSTSPATTVWSHTDLDKFPGKRPGETVEMGNITVSDDYFKTLGMQIQSGRDFVSGSKADTNNVIFNEAAIKRLRLANPVNQIITWGGQQFRIIGIVKNALMNSPYSDADPTMFTFSANSANFNLIYQLSPNVNTHAAVQKLSSIFNTYNPAYPYDYRFVDLDYNSKFSQEVLVGKLSGVFAGLAIFISCLGLFGLAAFVAEQRTKEIGIRKVLGATVAQVWVLLSKDFILLVMLSCVIASPLAFYFLQKWLQKYDYHISIGPGVFIISAVMAIVITLVTISSQAIKAALANPVKSLKTE</sequence>
<gene>
    <name evidence="9" type="ORF">JN11_00105</name>
</gene>
<evidence type="ECO:0000313" key="10">
    <source>
        <dbReference type="Proteomes" id="UP000317010"/>
    </source>
</evidence>
<evidence type="ECO:0000313" key="9">
    <source>
        <dbReference type="EMBL" id="TWJ04397.1"/>
    </source>
</evidence>
<proteinExistence type="predicted"/>
<dbReference type="OrthoDB" id="1451596at2"/>
<feature type="transmembrane region" description="Helical" evidence="6">
    <location>
        <begin position="331"/>
        <end position="357"/>
    </location>
</feature>
<evidence type="ECO:0000256" key="4">
    <source>
        <dbReference type="ARBA" id="ARBA00022989"/>
    </source>
</evidence>
<evidence type="ECO:0000256" key="1">
    <source>
        <dbReference type="ARBA" id="ARBA00004651"/>
    </source>
</evidence>
<dbReference type="InterPro" id="IPR025857">
    <property type="entry name" value="MacB_PCD"/>
</dbReference>
<keyword evidence="10" id="KW-1185">Reference proteome</keyword>
<evidence type="ECO:0000256" key="3">
    <source>
        <dbReference type="ARBA" id="ARBA00022692"/>
    </source>
</evidence>
<dbReference type="Proteomes" id="UP000317010">
    <property type="component" value="Unassembled WGS sequence"/>
</dbReference>
<keyword evidence="3 6" id="KW-0812">Transmembrane</keyword>
<feature type="transmembrane region" description="Helical" evidence="6">
    <location>
        <begin position="284"/>
        <end position="306"/>
    </location>
</feature>
<dbReference type="GO" id="GO:0005886">
    <property type="term" value="C:plasma membrane"/>
    <property type="evidence" value="ECO:0007669"/>
    <property type="project" value="UniProtKB-SubCell"/>
</dbReference>
<evidence type="ECO:0000256" key="5">
    <source>
        <dbReference type="ARBA" id="ARBA00023136"/>
    </source>
</evidence>
<feature type="transmembrane region" description="Helical" evidence="6">
    <location>
        <begin position="670"/>
        <end position="694"/>
    </location>
</feature>
<comment type="caution">
    <text evidence="9">The sequence shown here is derived from an EMBL/GenBank/DDBJ whole genome shotgun (WGS) entry which is preliminary data.</text>
</comment>
<reference evidence="9 10" key="1">
    <citation type="submission" date="2019-07" db="EMBL/GenBank/DDBJ databases">
        <title>Genomic Encyclopedia of Archaeal and Bacterial Type Strains, Phase II (KMG-II): from individual species to whole genera.</title>
        <authorList>
            <person name="Goeker M."/>
        </authorList>
    </citation>
    <scope>NUCLEOTIDE SEQUENCE [LARGE SCALE GENOMIC DNA]</scope>
    <source>
        <strain evidence="9 10">ATCC BAA-1854</strain>
    </source>
</reference>
<feature type="domain" description="MacB-like periplasmic core" evidence="8">
    <location>
        <begin position="20"/>
        <end position="242"/>
    </location>
</feature>
<feature type="domain" description="ABC3 transporter permease C-terminal" evidence="7">
    <location>
        <begin position="290"/>
        <end position="394"/>
    </location>
</feature>
<keyword evidence="5 6" id="KW-0472">Membrane</keyword>
<name>A0A562UG84_9SPHI</name>